<protein>
    <submittedName>
        <fullName evidence="2">T9SS type A sorting domain-containing protein</fullName>
    </submittedName>
</protein>
<dbReference type="CDD" id="cd15482">
    <property type="entry name" value="Sialidase_non-viral"/>
    <property type="match status" value="1"/>
</dbReference>
<evidence type="ECO:0000313" key="2">
    <source>
        <dbReference type="EMBL" id="HDQ99264.1"/>
    </source>
</evidence>
<dbReference type="EMBL" id="DSBX01000123">
    <property type="protein sequence ID" value="HDQ99264.1"/>
    <property type="molecule type" value="Genomic_DNA"/>
</dbReference>
<dbReference type="SUPFAM" id="SSF50939">
    <property type="entry name" value="Sialidases"/>
    <property type="match status" value="1"/>
</dbReference>
<dbReference type="Pfam" id="PF13860">
    <property type="entry name" value="FlgD_ig"/>
    <property type="match status" value="1"/>
</dbReference>
<dbReference type="InterPro" id="IPR026444">
    <property type="entry name" value="Secre_tail"/>
</dbReference>
<evidence type="ECO:0000259" key="1">
    <source>
        <dbReference type="Pfam" id="PF13860"/>
    </source>
</evidence>
<dbReference type="NCBIfam" id="TIGR04183">
    <property type="entry name" value="Por_Secre_tail"/>
    <property type="match status" value="1"/>
</dbReference>
<dbReference type="InterPro" id="IPR025965">
    <property type="entry name" value="FlgD/Vpr_Ig-like"/>
</dbReference>
<name>A0A7V0T4W8_UNCW3</name>
<dbReference type="Gene3D" id="2.60.40.4070">
    <property type="match status" value="1"/>
</dbReference>
<reference evidence="2" key="1">
    <citation type="journal article" date="2020" name="mSystems">
        <title>Genome- and Community-Level Interaction Insights into Carbon Utilization and Element Cycling Functions of Hydrothermarchaeota in Hydrothermal Sediment.</title>
        <authorList>
            <person name="Zhou Z."/>
            <person name="Liu Y."/>
            <person name="Xu W."/>
            <person name="Pan J."/>
            <person name="Luo Z.H."/>
            <person name="Li M."/>
        </authorList>
    </citation>
    <scope>NUCLEOTIDE SEQUENCE [LARGE SCALE GENOMIC DNA]</scope>
    <source>
        <strain evidence="2">SpSt-1182</strain>
    </source>
</reference>
<sequence>NTPNWTHIHTADPENLLAPVGYNAIFATRPSLGTDEDGNLFVAWEQFDGENVEPGPPELCRADIFYSYSSDNGQSWAAAEKITTPSTVSHRFPAMMDHITDEVAVTYLIDQQAGFLIQGEGPMTNNPVVVQRWPNPIAGVKEKPATAPRALNASVGPNPFARNTRIRFVLPRAGEASLVVYDAAGRPVRGLAAGRMEPGRYSAAWDGRDDAGSRVAAGVYLYRLVLDGETVSGKLLLTN</sequence>
<dbReference type="AlphaFoldDB" id="A0A7V0T4W8"/>
<dbReference type="InterPro" id="IPR036278">
    <property type="entry name" value="Sialidase_sf"/>
</dbReference>
<organism evidence="2">
    <name type="scientific">candidate division WOR-3 bacterium</name>
    <dbReference type="NCBI Taxonomy" id="2052148"/>
    <lineage>
        <taxon>Bacteria</taxon>
        <taxon>Bacteria division WOR-3</taxon>
    </lineage>
</organism>
<dbReference type="Proteomes" id="UP000885672">
    <property type="component" value="Unassembled WGS sequence"/>
</dbReference>
<proteinExistence type="predicted"/>
<comment type="caution">
    <text evidence="2">The sequence shown here is derived from an EMBL/GenBank/DDBJ whole genome shotgun (WGS) entry which is preliminary data.</text>
</comment>
<feature type="non-terminal residue" evidence="2">
    <location>
        <position position="1"/>
    </location>
</feature>
<gene>
    <name evidence="2" type="ORF">ENN51_03130</name>
</gene>
<feature type="domain" description="FlgD/Vpr Ig-like" evidence="1">
    <location>
        <begin position="172"/>
        <end position="223"/>
    </location>
</feature>
<accession>A0A7V0T4W8</accession>